<name>A0A7D8AL40_9MICO</name>
<evidence type="ECO:0000313" key="3">
    <source>
        <dbReference type="Proteomes" id="UP000515708"/>
    </source>
</evidence>
<sequence>MSTEGEDLQGDGAGQEGRRWYQRPWLASFDGFTWGPTSWGALVAIAMAVVAGVVVIDWMGSLF</sequence>
<proteinExistence type="predicted"/>
<organism evidence="2 3">
    <name type="scientific">Microbacterium esteraromaticum</name>
    <dbReference type="NCBI Taxonomy" id="57043"/>
    <lineage>
        <taxon>Bacteria</taxon>
        <taxon>Bacillati</taxon>
        <taxon>Actinomycetota</taxon>
        <taxon>Actinomycetes</taxon>
        <taxon>Micrococcales</taxon>
        <taxon>Microbacteriaceae</taxon>
        <taxon>Microbacterium</taxon>
    </lineage>
</organism>
<dbReference type="Proteomes" id="UP000515708">
    <property type="component" value="Chromosome"/>
</dbReference>
<reference evidence="2 3" key="1">
    <citation type="journal article" date="2020" name="Front. Microbiol.">
        <title>Design of Bacterial Strain-Specific qPCR Assays Using NGS Data and Publicly Available Resources and Its Application to Track Biocontrol Strains.</title>
        <authorList>
            <person name="Hernandez I."/>
            <person name="Sant C."/>
            <person name="Martinez R."/>
            <person name="Fernandez C."/>
        </authorList>
    </citation>
    <scope>NUCLEOTIDE SEQUENCE [LARGE SCALE GENOMIC DNA]</scope>
    <source>
        <strain evidence="2 3">B24</strain>
    </source>
</reference>
<gene>
    <name evidence="2" type="ORF">FVO59_14175</name>
</gene>
<feature type="transmembrane region" description="Helical" evidence="1">
    <location>
        <begin position="39"/>
        <end position="60"/>
    </location>
</feature>
<dbReference type="AlphaFoldDB" id="A0A7D8AL40"/>
<keyword evidence="1" id="KW-0812">Transmembrane</keyword>
<evidence type="ECO:0000313" key="2">
    <source>
        <dbReference type="EMBL" id="QMU98206.1"/>
    </source>
</evidence>
<protein>
    <submittedName>
        <fullName evidence="2">Uncharacterized protein</fullName>
    </submittedName>
</protein>
<keyword evidence="1" id="KW-1133">Transmembrane helix</keyword>
<dbReference type="RefSeq" id="WP_182253222.1">
    <property type="nucleotide sequence ID" value="NZ_CP043732.1"/>
</dbReference>
<evidence type="ECO:0000256" key="1">
    <source>
        <dbReference type="SAM" id="Phobius"/>
    </source>
</evidence>
<keyword evidence="1" id="KW-0472">Membrane</keyword>
<accession>A0A7D8AL40</accession>
<dbReference type="EMBL" id="CP043732">
    <property type="protein sequence ID" value="QMU98206.1"/>
    <property type="molecule type" value="Genomic_DNA"/>
</dbReference>